<sequence length="255" mass="29026">MEDYSNSAARGSFLYSGGTGPNKASPSSLFGRTSSHHHPINAFHLQSGESFFTQASPIVKTEANPSSHHFSLIRGGVTQTQTLHHHQQQQQQHQHQQESTNSSDTMKAKIIAHPQYSNLLQAYMDCQKVGAPAEVVNRLTEVHQEFEMRRRSSVNCRESPTDPELDQFMEAYCDMLAKYREELARPLQEAMEFMRRIESQLQSISNGPIRIFTGNLSIFFQKHQIITCVVIIPTIMHRIQLELLRVSASRVMNLF</sequence>
<comment type="subcellular location">
    <subcellularLocation>
        <location evidence="1">Nucleus</location>
    </subcellularLocation>
</comment>
<dbReference type="Pfam" id="PF03790">
    <property type="entry name" value="KNOX1"/>
    <property type="match status" value="1"/>
</dbReference>
<dbReference type="EMBL" id="JACGCM010001245">
    <property type="protein sequence ID" value="KAF6157973.1"/>
    <property type="molecule type" value="Genomic_DNA"/>
</dbReference>
<evidence type="ECO:0000259" key="4">
    <source>
        <dbReference type="SMART" id="SM01255"/>
    </source>
</evidence>
<accession>A0A7J7MSY4</accession>
<dbReference type="GO" id="GO:0005634">
    <property type="term" value="C:nucleus"/>
    <property type="evidence" value="ECO:0007669"/>
    <property type="project" value="UniProtKB-SubCell"/>
</dbReference>
<evidence type="ECO:0000259" key="5">
    <source>
        <dbReference type="SMART" id="SM01256"/>
    </source>
</evidence>
<name>A0A7J7MSY4_9MAGN</name>
<evidence type="ECO:0000256" key="2">
    <source>
        <dbReference type="ARBA" id="ARBA00023242"/>
    </source>
</evidence>
<proteinExistence type="predicted"/>
<feature type="region of interest" description="Disordered" evidence="3">
    <location>
        <begin position="1"/>
        <end position="35"/>
    </location>
</feature>
<evidence type="ECO:0000313" key="6">
    <source>
        <dbReference type="EMBL" id="KAF6157973.1"/>
    </source>
</evidence>
<dbReference type="Pfam" id="PF03791">
    <property type="entry name" value="KNOX2"/>
    <property type="match status" value="1"/>
</dbReference>
<dbReference type="SMART" id="SM01256">
    <property type="entry name" value="KNOX2"/>
    <property type="match status" value="1"/>
</dbReference>
<dbReference type="InterPro" id="IPR005540">
    <property type="entry name" value="KNOX1"/>
</dbReference>
<feature type="region of interest" description="Disordered" evidence="3">
    <location>
        <begin position="80"/>
        <end position="104"/>
    </location>
</feature>
<protein>
    <submittedName>
        <fullName evidence="6">Uncharacterized protein</fullName>
    </submittedName>
</protein>
<keyword evidence="2" id="KW-0539">Nucleus</keyword>
<dbReference type="Proteomes" id="UP000541444">
    <property type="component" value="Unassembled WGS sequence"/>
</dbReference>
<dbReference type="SMART" id="SM01255">
    <property type="entry name" value="KNOX1"/>
    <property type="match status" value="1"/>
</dbReference>
<feature type="compositionally biased region" description="Polar residues" evidence="3">
    <location>
        <begin position="22"/>
        <end position="33"/>
    </location>
</feature>
<evidence type="ECO:0000313" key="7">
    <source>
        <dbReference type="Proteomes" id="UP000541444"/>
    </source>
</evidence>
<comment type="caution">
    <text evidence="6">The sequence shown here is derived from an EMBL/GenBank/DDBJ whole genome shotgun (WGS) entry which is preliminary data.</text>
</comment>
<evidence type="ECO:0000256" key="3">
    <source>
        <dbReference type="SAM" id="MobiDB-lite"/>
    </source>
</evidence>
<feature type="compositionally biased region" description="Low complexity" evidence="3">
    <location>
        <begin position="80"/>
        <end position="94"/>
    </location>
</feature>
<dbReference type="GO" id="GO:0003677">
    <property type="term" value="F:DNA binding"/>
    <property type="evidence" value="ECO:0007669"/>
    <property type="project" value="InterPro"/>
</dbReference>
<dbReference type="OrthoDB" id="10056939at2759"/>
<dbReference type="PANTHER" id="PTHR48452">
    <property type="entry name" value="FUSED COMPOUND LEAF 1"/>
    <property type="match status" value="1"/>
</dbReference>
<gene>
    <name evidence="6" type="ORF">GIB67_015289</name>
</gene>
<reference evidence="6 7" key="1">
    <citation type="journal article" date="2020" name="IScience">
        <title>Genome Sequencing of the Endangered Kingdonia uniflora (Circaeasteraceae, Ranunculales) Reveals Potential Mechanisms of Evolutionary Specialization.</title>
        <authorList>
            <person name="Sun Y."/>
            <person name="Deng T."/>
            <person name="Zhang A."/>
            <person name="Moore M.J."/>
            <person name="Landis J.B."/>
            <person name="Lin N."/>
            <person name="Zhang H."/>
            <person name="Zhang X."/>
            <person name="Huang J."/>
            <person name="Zhang X."/>
            <person name="Sun H."/>
            <person name="Wang H."/>
        </authorList>
    </citation>
    <scope>NUCLEOTIDE SEQUENCE [LARGE SCALE GENOMIC DNA]</scope>
    <source>
        <strain evidence="6">TB1705</strain>
        <tissue evidence="6">Leaf</tissue>
    </source>
</reference>
<organism evidence="6 7">
    <name type="scientific">Kingdonia uniflora</name>
    <dbReference type="NCBI Taxonomy" id="39325"/>
    <lineage>
        <taxon>Eukaryota</taxon>
        <taxon>Viridiplantae</taxon>
        <taxon>Streptophyta</taxon>
        <taxon>Embryophyta</taxon>
        <taxon>Tracheophyta</taxon>
        <taxon>Spermatophyta</taxon>
        <taxon>Magnoliopsida</taxon>
        <taxon>Ranunculales</taxon>
        <taxon>Circaeasteraceae</taxon>
        <taxon>Kingdonia</taxon>
    </lineage>
</organism>
<dbReference type="InterPro" id="IPR005541">
    <property type="entry name" value="KNOX2"/>
</dbReference>
<feature type="domain" description="KNOX2" evidence="5">
    <location>
        <begin position="155"/>
        <end position="206"/>
    </location>
</feature>
<dbReference type="AlphaFoldDB" id="A0A7J7MSY4"/>
<keyword evidence="7" id="KW-1185">Reference proteome</keyword>
<dbReference type="PANTHER" id="PTHR48452:SF1">
    <property type="entry name" value="FUSED COMPOUND LEAF 1"/>
    <property type="match status" value="1"/>
</dbReference>
<feature type="domain" description="KNOX1" evidence="4">
    <location>
        <begin position="104"/>
        <end position="148"/>
    </location>
</feature>
<evidence type="ECO:0000256" key="1">
    <source>
        <dbReference type="ARBA" id="ARBA00004123"/>
    </source>
</evidence>